<feature type="transmembrane region" description="Helical" evidence="1">
    <location>
        <begin position="26"/>
        <end position="46"/>
    </location>
</feature>
<dbReference type="SUPFAM" id="SSF50199">
    <property type="entry name" value="Staphylococcal nuclease"/>
    <property type="match status" value="1"/>
</dbReference>
<dbReference type="InterPro" id="IPR035437">
    <property type="entry name" value="SNase_OB-fold_sf"/>
</dbReference>
<gene>
    <name evidence="3" type="ORF">GCM10011491_21120</name>
</gene>
<organism evidence="3 4">
    <name type="scientific">Brucella endophytica</name>
    <dbReference type="NCBI Taxonomy" id="1963359"/>
    <lineage>
        <taxon>Bacteria</taxon>
        <taxon>Pseudomonadati</taxon>
        <taxon>Pseudomonadota</taxon>
        <taxon>Alphaproteobacteria</taxon>
        <taxon>Hyphomicrobiales</taxon>
        <taxon>Brucellaceae</taxon>
        <taxon>Brucella/Ochrobactrum group</taxon>
        <taxon>Brucella</taxon>
    </lineage>
</organism>
<dbReference type="PANTHER" id="PTHR12302:SF26">
    <property type="entry name" value="BLR1266 PROTEIN"/>
    <property type="match status" value="1"/>
</dbReference>
<evidence type="ECO:0000313" key="4">
    <source>
        <dbReference type="Proteomes" id="UP000646478"/>
    </source>
</evidence>
<keyword evidence="1" id="KW-0812">Transmembrane</keyword>
<keyword evidence="1" id="KW-1133">Transmembrane helix</keyword>
<sequence>MYRRMYRRGRWYYDGEPPRRRPLRRLFDWFLAIAFFALGALVVARLETSPPTGEPVTGPARIIDGDTLVISSQHIRLAGIDAPEMGQSCRRGGQDYACGVEARDALKALINGRSVRCTGRGIDKYQRLLSDCRIGGTDLNRQMVEEGWAVAYGRYAGEEEMARTMRRGIWAGTFERPQDWRKARQAQEALPNAPSPLETFLRKLYLWLKSLIKTTLEQM</sequence>
<evidence type="ECO:0000259" key="2">
    <source>
        <dbReference type="PROSITE" id="PS50830"/>
    </source>
</evidence>
<protein>
    <recommendedName>
        <fullName evidence="2">TNase-like domain-containing protein</fullName>
    </recommendedName>
</protein>
<dbReference type="Proteomes" id="UP000646478">
    <property type="component" value="Unassembled WGS sequence"/>
</dbReference>
<feature type="domain" description="TNase-like" evidence="2">
    <location>
        <begin position="61"/>
        <end position="172"/>
    </location>
</feature>
<reference evidence="3" key="2">
    <citation type="submission" date="2020-09" db="EMBL/GenBank/DDBJ databases">
        <authorList>
            <person name="Sun Q."/>
            <person name="Zhou Y."/>
        </authorList>
    </citation>
    <scope>NUCLEOTIDE SEQUENCE</scope>
    <source>
        <strain evidence="3">CGMCC 1.15082</strain>
    </source>
</reference>
<evidence type="ECO:0000313" key="3">
    <source>
        <dbReference type="EMBL" id="GGA92811.1"/>
    </source>
</evidence>
<keyword evidence="4" id="KW-1185">Reference proteome</keyword>
<dbReference type="RefSeq" id="WP_236016129.1">
    <property type="nucleotide sequence ID" value="NZ_BMHH01000007.1"/>
</dbReference>
<comment type="caution">
    <text evidence="3">The sequence shown here is derived from an EMBL/GenBank/DDBJ whole genome shotgun (WGS) entry which is preliminary data.</text>
</comment>
<accession>A0A916SC63</accession>
<name>A0A916SC63_9HYPH</name>
<dbReference type="EMBL" id="BMHH01000007">
    <property type="protein sequence ID" value="GGA92811.1"/>
    <property type="molecule type" value="Genomic_DNA"/>
</dbReference>
<dbReference type="PROSITE" id="PS50830">
    <property type="entry name" value="TNASE_3"/>
    <property type="match status" value="1"/>
</dbReference>
<dbReference type="SMART" id="SM00318">
    <property type="entry name" value="SNc"/>
    <property type="match status" value="1"/>
</dbReference>
<reference evidence="3" key="1">
    <citation type="journal article" date="2014" name="Int. J. Syst. Evol. Microbiol.">
        <title>Complete genome sequence of Corynebacterium casei LMG S-19264T (=DSM 44701T), isolated from a smear-ripened cheese.</title>
        <authorList>
            <consortium name="US DOE Joint Genome Institute (JGI-PGF)"/>
            <person name="Walter F."/>
            <person name="Albersmeier A."/>
            <person name="Kalinowski J."/>
            <person name="Ruckert C."/>
        </authorList>
    </citation>
    <scope>NUCLEOTIDE SEQUENCE</scope>
    <source>
        <strain evidence="3">CGMCC 1.15082</strain>
    </source>
</reference>
<keyword evidence="1" id="KW-0472">Membrane</keyword>
<dbReference type="Pfam" id="PF00565">
    <property type="entry name" value="SNase"/>
    <property type="match status" value="1"/>
</dbReference>
<dbReference type="InterPro" id="IPR016071">
    <property type="entry name" value="Staphylococal_nuclease_OB-fold"/>
</dbReference>
<dbReference type="PANTHER" id="PTHR12302">
    <property type="entry name" value="EBNA2 BINDING PROTEIN P100"/>
    <property type="match status" value="1"/>
</dbReference>
<dbReference type="Gene3D" id="2.40.50.90">
    <property type="match status" value="1"/>
</dbReference>
<evidence type="ECO:0000256" key="1">
    <source>
        <dbReference type="SAM" id="Phobius"/>
    </source>
</evidence>
<proteinExistence type="predicted"/>
<dbReference type="AlphaFoldDB" id="A0A916SC63"/>